<evidence type="ECO:0000256" key="10">
    <source>
        <dbReference type="ARBA" id="ARBA00023303"/>
    </source>
</evidence>
<dbReference type="Gene3D" id="3.40.30.10">
    <property type="entry name" value="Glutaredoxin"/>
    <property type="match status" value="1"/>
</dbReference>
<keyword evidence="4 11" id="KW-0812">Transmembrane</keyword>
<dbReference type="GeneID" id="8242221"/>
<dbReference type="PANTHER" id="PTHR11767:SF102">
    <property type="entry name" value="INWARDLY RECTIFYING POTASSIUM CHANNEL 1, ISOFORM F"/>
    <property type="match status" value="1"/>
</dbReference>
<dbReference type="Proteomes" id="UP000002009">
    <property type="component" value="Chromosome 3"/>
</dbReference>
<keyword evidence="5 11" id="KW-0851">Voltage-gated channel</keyword>
<dbReference type="InterPro" id="IPR014756">
    <property type="entry name" value="Ig_E-set"/>
</dbReference>
<evidence type="ECO:0000256" key="8">
    <source>
        <dbReference type="ARBA" id="ARBA00023065"/>
    </source>
</evidence>
<dbReference type="SUPFAM" id="SSF81296">
    <property type="entry name" value="E set domains"/>
    <property type="match status" value="1"/>
</dbReference>
<dbReference type="Pfam" id="PF13410">
    <property type="entry name" value="GST_C_2"/>
    <property type="match status" value="1"/>
</dbReference>
<evidence type="ECO:0000256" key="7">
    <source>
        <dbReference type="ARBA" id="ARBA00022989"/>
    </source>
</evidence>
<protein>
    <submittedName>
        <fullName evidence="16">Inward rectifier K+ channel family transporter</fullName>
    </submittedName>
</protein>
<dbReference type="OrthoDB" id="273257at2759"/>
<dbReference type="InterPro" id="IPR036249">
    <property type="entry name" value="Thioredoxin-like_sf"/>
</dbReference>
<dbReference type="GO" id="GO:0005886">
    <property type="term" value="C:plasma membrane"/>
    <property type="evidence" value="ECO:0007669"/>
    <property type="project" value="TreeGrafter"/>
</dbReference>
<dbReference type="InterPro" id="IPR013518">
    <property type="entry name" value="K_chnl_inward-rec_Kir_cyto"/>
</dbReference>
<evidence type="ECO:0000256" key="5">
    <source>
        <dbReference type="ARBA" id="ARBA00022882"/>
    </source>
</evidence>
<evidence type="ECO:0000256" key="13">
    <source>
        <dbReference type="SAM" id="Phobius"/>
    </source>
</evidence>
<dbReference type="STRING" id="296587.C1E269"/>
<sequence length="761" mass="83012">MSAPVTENVTDGRHPSLRSSLRRDSSGASSLSLKTGSLSGWDAIRASLSSQNNRSLRGGLPRKHKSSKRLRESSTKAVKDARGGAAVKSRSSLGFSASAIYFLVLERTWWYCALVIAGVFALSLGVCALLCMAVGGFHDPLDSTATAPLRFAASHVLTMSFGTVTPVTDASYALAVTQCFLGVLLNVFMFTFVITKFQRPLAHMLLADSACLCTRAGEPFILVRIGNLRCNTLHRAEVTLTLLRRKRTPEGETFVSRTTLSLQEPPRTLTAVATVAHKILPQGPGGVFMDLATGRKTSEELKDLLLQCIVTAYDPIYDAEVCAVKVYGAHDFARGCVYADVMSIDEKGEAVVDFERIHDVLPQKIKIFPPLKDSWEGPDMNRPARMLEVVFGGGRACYGSKDETFPTLGPLTAMEQTCSYCYKLALLLNEAGMDYIPYIANISLGDDKPDWLEACNPKKETPVVRLQGRTEWIAGSDVIISTLAEIDERVRAVVERRREDVNEGHEQVVKKALMSVLGGVMFGPTVGLKRAVKIGGVGVMLLKMVGLVTPDIEKEVEEEMKKQMEQKEAESEASSDDIVVDVDNVDEGLNVRSLVQTCVSEAFDTIERLIACSHGDEGRMFLCGKAPGVMDFGAAVDLAFFFQPSFEVFLAKHDIRFRAGPNCRAWHARMTSLPHWRSGMGAGHSDGSAAAMKTIITKLVLWSKDPGYPERAASEELLRSTMRDFPPAYIEDTGKEELRSDDVDVVIGGTGLDSATAKLCV</sequence>
<feature type="transmembrane region" description="Helical" evidence="13">
    <location>
        <begin position="147"/>
        <end position="164"/>
    </location>
</feature>
<dbReference type="eggNOG" id="KOG3827">
    <property type="taxonomic scope" value="Eukaryota"/>
</dbReference>
<dbReference type="SUPFAM" id="SSF81324">
    <property type="entry name" value="Voltage-gated potassium channels"/>
    <property type="match status" value="1"/>
</dbReference>
<keyword evidence="9 13" id="KW-0472">Membrane</keyword>
<name>C1E269_MICCC</name>
<dbReference type="GO" id="GO:0034765">
    <property type="term" value="P:regulation of monoatomic ion transmembrane transport"/>
    <property type="evidence" value="ECO:0007669"/>
    <property type="project" value="TreeGrafter"/>
</dbReference>
<evidence type="ECO:0000313" key="17">
    <source>
        <dbReference type="Proteomes" id="UP000002009"/>
    </source>
</evidence>
<evidence type="ECO:0000256" key="4">
    <source>
        <dbReference type="ARBA" id="ARBA00022692"/>
    </source>
</evidence>
<keyword evidence="17" id="KW-1185">Reference proteome</keyword>
<dbReference type="Gene3D" id="1.10.287.70">
    <property type="match status" value="1"/>
</dbReference>
<feature type="compositionally biased region" description="Low complexity" evidence="12">
    <location>
        <begin position="26"/>
        <end position="35"/>
    </location>
</feature>
<feature type="region of interest" description="Disordered" evidence="12">
    <location>
        <begin position="1"/>
        <end position="35"/>
    </location>
</feature>
<dbReference type="Pfam" id="PF13409">
    <property type="entry name" value="GST_N_2"/>
    <property type="match status" value="1"/>
</dbReference>
<keyword evidence="3 11" id="KW-0633">Potassium transport</keyword>
<feature type="domain" description="Inward rectifier potassium channel C-terminal" evidence="15">
    <location>
        <begin position="207"/>
        <end position="360"/>
    </location>
</feature>
<evidence type="ECO:0000259" key="15">
    <source>
        <dbReference type="Pfam" id="PF17655"/>
    </source>
</evidence>
<dbReference type="CDD" id="cd00570">
    <property type="entry name" value="GST_N_family"/>
    <property type="match status" value="1"/>
</dbReference>
<reference evidence="16 17" key="1">
    <citation type="journal article" date="2009" name="Science">
        <title>Green evolution and dynamic adaptations revealed by genomes of the marine picoeukaryotes Micromonas.</title>
        <authorList>
            <person name="Worden A.Z."/>
            <person name="Lee J.H."/>
            <person name="Mock T."/>
            <person name="Rouze P."/>
            <person name="Simmons M.P."/>
            <person name="Aerts A.L."/>
            <person name="Allen A.E."/>
            <person name="Cuvelier M.L."/>
            <person name="Derelle E."/>
            <person name="Everett M.V."/>
            <person name="Foulon E."/>
            <person name="Grimwood J."/>
            <person name="Gundlach H."/>
            <person name="Henrissat B."/>
            <person name="Napoli C."/>
            <person name="McDonald S.M."/>
            <person name="Parker M.S."/>
            <person name="Rombauts S."/>
            <person name="Salamov A."/>
            <person name="Von Dassow P."/>
            <person name="Badger J.H."/>
            <person name="Coutinho P.M."/>
            <person name="Demir E."/>
            <person name="Dubchak I."/>
            <person name="Gentemann C."/>
            <person name="Eikrem W."/>
            <person name="Gready J.E."/>
            <person name="John U."/>
            <person name="Lanier W."/>
            <person name="Lindquist E.A."/>
            <person name="Lucas S."/>
            <person name="Mayer K.F."/>
            <person name="Moreau H."/>
            <person name="Not F."/>
            <person name="Otillar R."/>
            <person name="Panaud O."/>
            <person name="Pangilinan J."/>
            <person name="Paulsen I."/>
            <person name="Piegu B."/>
            <person name="Poliakov A."/>
            <person name="Robbens S."/>
            <person name="Schmutz J."/>
            <person name="Toulza E."/>
            <person name="Wyss T."/>
            <person name="Zelensky A."/>
            <person name="Zhou K."/>
            <person name="Armbrust E.V."/>
            <person name="Bhattacharya D."/>
            <person name="Goodenough U.W."/>
            <person name="Van de Peer Y."/>
            <person name="Grigoriev I.V."/>
        </authorList>
    </citation>
    <scope>NUCLEOTIDE SEQUENCE [LARGE SCALE GENOMIC DNA]</scope>
    <source>
        <strain evidence="17">RCC299 / NOUM17</strain>
    </source>
</reference>
<evidence type="ECO:0000256" key="12">
    <source>
        <dbReference type="SAM" id="MobiDB-lite"/>
    </source>
</evidence>
<keyword evidence="8 11" id="KW-0406">Ion transport</keyword>
<feature type="region of interest" description="Disordered" evidence="12">
    <location>
        <begin position="52"/>
        <end position="75"/>
    </location>
</feature>
<accession>C1E269</accession>
<dbReference type="SUPFAM" id="SSF52833">
    <property type="entry name" value="Thioredoxin-like"/>
    <property type="match status" value="1"/>
</dbReference>
<feature type="domain" description="GST N-terminal" evidence="14">
    <location>
        <begin position="417"/>
        <end position="485"/>
    </location>
</feature>
<evidence type="ECO:0000256" key="3">
    <source>
        <dbReference type="ARBA" id="ARBA00022538"/>
    </source>
</evidence>
<dbReference type="Gene3D" id="2.60.40.1400">
    <property type="entry name" value="G protein-activated inward rectifier potassium channel 1"/>
    <property type="match status" value="1"/>
</dbReference>
<dbReference type="GO" id="GO:1990573">
    <property type="term" value="P:potassium ion import across plasma membrane"/>
    <property type="evidence" value="ECO:0007669"/>
    <property type="project" value="TreeGrafter"/>
</dbReference>
<organism evidence="16 17">
    <name type="scientific">Micromonas commoda (strain RCC299 / NOUM17 / CCMP2709)</name>
    <name type="common">Picoplanktonic green alga</name>
    <dbReference type="NCBI Taxonomy" id="296587"/>
    <lineage>
        <taxon>Eukaryota</taxon>
        <taxon>Viridiplantae</taxon>
        <taxon>Chlorophyta</taxon>
        <taxon>Mamiellophyceae</taxon>
        <taxon>Mamiellales</taxon>
        <taxon>Mamiellaceae</taxon>
        <taxon>Micromonas</taxon>
    </lineage>
</organism>
<dbReference type="EMBL" id="CP001324">
    <property type="protein sequence ID" value="ACO61865.1"/>
    <property type="molecule type" value="Genomic_DNA"/>
</dbReference>
<dbReference type="InterPro" id="IPR004045">
    <property type="entry name" value="Glutathione_S-Trfase_N"/>
</dbReference>
<dbReference type="PANTHER" id="PTHR11767">
    <property type="entry name" value="INWARD RECTIFIER POTASSIUM CHANNEL"/>
    <property type="match status" value="1"/>
</dbReference>
<feature type="transmembrane region" description="Helical" evidence="13">
    <location>
        <begin position="108"/>
        <end position="135"/>
    </location>
</feature>
<dbReference type="GO" id="GO:0005242">
    <property type="term" value="F:inward rectifier potassium channel activity"/>
    <property type="evidence" value="ECO:0007669"/>
    <property type="project" value="InterPro"/>
</dbReference>
<dbReference type="Pfam" id="PF17655">
    <property type="entry name" value="IRK_C"/>
    <property type="match status" value="1"/>
</dbReference>
<proteinExistence type="inferred from homology"/>
<dbReference type="InterPro" id="IPR016449">
    <property type="entry name" value="K_chnl_inward-rec_Kir"/>
</dbReference>
<dbReference type="AlphaFoldDB" id="C1E269"/>
<keyword evidence="7 13" id="KW-1133">Transmembrane helix</keyword>
<gene>
    <name evidence="16" type="ORF">MICPUN_57130</name>
</gene>
<evidence type="ECO:0000256" key="11">
    <source>
        <dbReference type="RuleBase" id="RU003822"/>
    </source>
</evidence>
<feature type="transmembrane region" description="Helical" evidence="13">
    <location>
        <begin position="170"/>
        <end position="194"/>
    </location>
</feature>
<keyword evidence="6 11" id="KW-0630">Potassium</keyword>
<evidence type="ECO:0000313" key="16">
    <source>
        <dbReference type="EMBL" id="ACO61865.1"/>
    </source>
</evidence>
<evidence type="ECO:0000256" key="2">
    <source>
        <dbReference type="ARBA" id="ARBA00022448"/>
    </source>
</evidence>
<evidence type="ECO:0000256" key="9">
    <source>
        <dbReference type="ARBA" id="ARBA00023136"/>
    </source>
</evidence>
<evidence type="ECO:0000256" key="1">
    <source>
        <dbReference type="ARBA" id="ARBA00004141"/>
    </source>
</evidence>
<keyword evidence="2 11" id="KW-0813">Transport</keyword>
<comment type="subcellular location">
    <subcellularLocation>
        <location evidence="1 11">Membrane</location>
        <topology evidence="1 11">Multi-pass membrane protein</topology>
    </subcellularLocation>
</comment>
<evidence type="ECO:0000256" key="6">
    <source>
        <dbReference type="ARBA" id="ARBA00022958"/>
    </source>
</evidence>
<dbReference type="InParanoid" id="C1E269"/>
<dbReference type="KEGG" id="mis:MICPUN_57130"/>
<dbReference type="OMA" id="LRCNTLH"/>
<evidence type="ECO:0000259" key="14">
    <source>
        <dbReference type="Pfam" id="PF13409"/>
    </source>
</evidence>
<keyword evidence="10 11" id="KW-0407">Ion channel</keyword>
<dbReference type="GO" id="GO:0034702">
    <property type="term" value="C:monoatomic ion channel complex"/>
    <property type="evidence" value="ECO:0007669"/>
    <property type="project" value="UniProtKB-KW"/>
</dbReference>
<dbReference type="RefSeq" id="XP_002500607.1">
    <property type="nucleotide sequence ID" value="XM_002500561.1"/>
</dbReference>
<dbReference type="InterPro" id="IPR041647">
    <property type="entry name" value="IRK_C"/>
</dbReference>
<comment type="similarity">
    <text evidence="11">Belongs to the inward rectifier-type potassium channel (TC 1.A.2.1) family.</text>
</comment>